<reference evidence="1" key="1">
    <citation type="submission" date="2018-03" db="EMBL/GenBank/DDBJ databases">
        <authorList>
            <person name="Guldener U."/>
        </authorList>
    </citation>
    <scope>NUCLEOTIDE SEQUENCE</scope>
</reference>
<protein>
    <submittedName>
        <fullName evidence="1">Uncharacterized protein</fullName>
    </submittedName>
</protein>
<dbReference type="AlphaFoldDB" id="A0AAE8M1F2"/>
<dbReference type="EMBL" id="ONZP01000058">
    <property type="protein sequence ID" value="SPJ72384.1"/>
    <property type="molecule type" value="Genomic_DNA"/>
</dbReference>
<comment type="caution">
    <text evidence="1">The sequence shown here is derived from an EMBL/GenBank/DDBJ whole genome shotgun (WGS) entry which is preliminary data.</text>
</comment>
<name>A0AAE8M1F2_9HYPO</name>
<accession>A0AAE8M1F2</accession>
<organism evidence="1 2">
    <name type="scientific">Fusarium torulosum</name>
    <dbReference type="NCBI Taxonomy" id="33205"/>
    <lineage>
        <taxon>Eukaryota</taxon>
        <taxon>Fungi</taxon>
        <taxon>Dikarya</taxon>
        <taxon>Ascomycota</taxon>
        <taxon>Pezizomycotina</taxon>
        <taxon>Sordariomycetes</taxon>
        <taxon>Hypocreomycetidae</taxon>
        <taxon>Hypocreales</taxon>
        <taxon>Nectriaceae</taxon>
        <taxon>Fusarium</taxon>
    </lineage>
</organism>
<evidence type="ECO:0000313" key="2">
    <source>
        <dbReference type="Proteomes" id="UP001187734"/>
    </source>
</evidence>
<dbReference type="Proteomes" id="UP001187734">
    <property type="component" value="Unassembled WGS sequence"/>
</dbReference>
<sequence>MALSSYLRPVRDCLRTYQAMYRKRPLLKKVKSLSRRLVSAYEHGEISWMDYNNWMEELWTAADDGELHLIDKLERRLS</sequence>
<proteinExistence type="predicted"/>
<gene>
    <name evidence="1" type="ORF">FTOL_02112</name>
</gene>
<evidence type="ECO:0000313" key="1">
    <source>
        <dbReference type="EMBL" id="SPJ72384.1"/>
    </source>
</evidence>
<keyword evidence="2" id="KW-1185">Reference proteome</keyword>